<reference evidence="9" key="2">
    <citation type="submission" date="2012-04" db="EMBL/GenBank/DDBJ databases">
        <title>Complete genome sequence of Providencia stuartii clinical isolate MRSN 2154.</title>
        <authorList>
            <person name="Clifford R.J."/>
            <person name="Hang J."/>
            <person name="Riley M.C."/>
            <person name="Onmus-Leone F."/>
            <person name="Kuschner R.A."/>
            <person name="Lesho E.P."/>
            <person name="Waterman P.E."/>
        </authorList>
    </citation>
    <scope>NUCLEOTIDE SEQUENCE [LARGE SCALE GENOMIC DNA]</scope>
    <source>
        <strain evidence="9">MRSN 2154</strain>
    </source>
</reference>
<dbReference type="HOGENOM" id="CLU_009273_10_0_6"/>
<dbReference type="CDD" id="cd01335">
    <property type="entry name" value="Radical_SAM"/>
    <property type="match status" value="1"/>
</dbReference>
<sequence>MKISFYDPPRLQGKSLKSAIPFHILLKPVGSGCNLKCDYCYYPQHNEQKAAPMLKAMLEPFIKNYIAAQPAYTKEINFVWQGGEPLLAGLDFYKRAIALQQKYAPHGVRIINTLQTNATLLTPSWCRFLKQHDFVIGVSLDGPESIHDQYRHDRRGNSGSYASVIKGIALLQQFDIEFNILTVVHDGVAHLGKEIYLHFVQLGIRYIQFQPLMLEGDAIHQGFTLSANNWGLFLSSVYQQWQASGHIGRVFVMNIEQVYSQYFTQVSSTCVHSERCGTNMMMETQGEIYACDHQANQSHYLGQFNGQQGFSDFVEASISLPFGQNKSRRKECQQCSVKMVCQGGCPAHLNQFGRNQLCEGYFAFFSLVLAPIRQYQRNAQGVQHWRNAFLKNAVA</sequence>
<dbReference type="OrthoDB" id="9782387at2"/>
<reference evidence="8 9" key="1">
    <citation type="journal article" date="2012" name="J. Bacteriol.">
        <title>Complete Genome Sequence of Providencia stuartii Clinical Isolate MRSN 2154.</title>
        <authorList>
            <person name="Clifford R.J."/>
            <person name="Hang J."/>
            <person name="Riley M.C."/>
            <person name="Onmus-Leone F."/>
            <person name="Kuschner R.A."/>
            <person name="Lesho E.P."/>
            <person name="Waterman P.E."/>
        </authorList>
    </citation>
    <scope>NUCLEOTIDE SEQUENCE [LARGE SCALE GENOMIC DNA]</scope>
    <source>
        <strain evidence="8 9">MRSN 2154</strain>
    </source>
</reference>
<dbReference type="GO" id="GO:0051536">
    <property type="term" value="F:iron-sulfur cluster binding"/>
    <property type="evidence" value="ECO:0007669"/>
    <property type="project" value="UniProtKB-KW"/>
</dbReference>
<dbReference type="SFLD" id="SFLDG01067">
    <property type="entry name" value="SPASM/twitch_domain_containing"/>
    <property type="match status" value="1"/>
</dbReference>
<evidence type="ECO:0000256" key="5">
    <source>
        <dbReference type="ARBA" id="ARBA00023014"/>
    </source>
</evidence>
<name>A0A140SSS2_PROSM</name>
<accession>A0A140SSS2</accession>
<evidence type="ECO:0000313" key="9">
    <source>
        <dbReference type="Proteomes" id="UP000005012"/>
    </source>
</evidence>
<keyword evidence="4" id="KW-0408">Iron</keyword>
<comment type="similarity">
    <text evidence="6">Belongs to the radical SAM superfamily. Anaerobic sulfatase-maturating enzyme family.</text>
</comment>
<dbReference type="Proteomes" id="UP000005012">
    <property type="component" value="Chromosome"/>
</dbReference>
<dbReference type="GeneID" id="93519909"/>
<keyword evidence="5" id="KW-0411">Iron-sulfur</keyword>
<dbReference type="Gene3D" id="3.20.20.70">
    <property type="entry name" value="Aldolase class I"/>
    <property type="match status" value="1"/>
</dbReference>
<evidence type="ECO:0000256" key="4">
    <source>
        <dbReference type="ARBA" id="ARBA00023004"/>
    </source>
</evidence>
<dbReference type="InterPro" id="IPR058240">
    <property type="entry name" value="rSAM_sf"/>
</dbReference>
<dbReference type="SFLD" id="SFLDG01072">
    <property type="entry name" value="dehydrogenase_like"/>
    <property type="match status" value="1"/>
</dbReference>
<proteinExistence type="inferred from homology"/>
<gene>
    <name evidence="8" type="ordered locus">S70_17835</name>
</gene>
<organism evidence="8 9">
    <name type="scientific">Providencia stuartii (strain MRSN 2154)</name>
    <dbReference type="NCBI Taxonomy" id="1157951"/>
    <lineage>
        <taxon>Bacteria</taxon>
        <taxon>Pseudomonadati</taxon>
        <taxon>Pseudomonadota</taxon>
        <taxon>Gammaproteobacteria</taxon>
        <taxon>Enterobacterales</taxon>
        <taxon>Morganellaceae</taxon>
        <taxon>Providencia</taxon>
    </lineage>
</organism>
<dbReference type="KEGG" id="psi:S70_17835"/>
<dbReference type="SUPFAM" id="SSF102114">
    <property type="entry name" value="Radical SAM enzymes"/>
    <property type="match status" value="1"/>
</dbReference>
<evidence type="ECO:0000256" key="3">
    <source>
        <dbReference type="ARBA" id="ARBA00022723"/>
    </source>
</evidence>
<keyword evidence="3" id="KW-0479">Metal-binding</keyword>
<dbReference type="PATRIC" id="fig|1157951.4.peg.3580"/>
<dbReference type="PROSITE" id="PS51918">
    <property type="entry name" value="RADICAL_SAM"/>
    <property type="match status" value="1"/>
</dbReference>
<dbReference type="InterPro" id="IPR023867">
    <property type="entry name" value="Sulphatase_maturase_rSAM"/>
</dbReference>
<dbReference type="EMBL" id="CP003488">
    <property type="protein sequence ID" value="AFH95377.1"/>
    <property type="molecule type" value="Genomic_DNA"/>
</dbReference>
<dbReference type="GO" id="GO:0046872">
    <property type="term" value="F:metal ion binding"/>
    <property type="evidence" value="ECO:0007669"/>
    <property type="project" value="UniProtKB-KW"/>
</dbReference>
<dbReference type="AlphaFoldDB" id="A0A140SSS2"/>
<evidence type="ECO:0000256" key="6">
    <source>
        <dbReference type="ARBA" id="ARBA00023601"/>
    </source>
</evidence>
<comment type="cofactor">
    <cofactor evidence="1">
        <name>[4Fe-4S] cluster</name>
        <dbReference type="ChEBI" id="CHEBI:49883"/>
    </cofactor>
</comment>
<dbReference type="PANTHER" id="PTHR43273">
    <property type="entry name" value="ANAEROBIC SULFATASE-MATURATING ENZYME HOMOLOG ASLB-RELATED"/>
    <property type="match status" value="1"/>
</dbReference>
<evidence type="ECO:0000256" key="2">
    <source>
        <dbReference type="ARBA" id="ARBA00022691"/>
    </source>
</evidence>
<dbReference type="SFLD" id="SFLDS00029">
    <property type="entry name" value="Radical_SAM"/>
    <property type="match status" value="1"/>
</dbReference>
<evidence type="ECO:0000259" key="7">
    <source>
        <dbReference type="PROSITE" id="PS51918"/>
    </source>
</evidence>
<dbReference type="Pfam" id="PF04055">
    <property type="entry name" value="Radical_SAM"/>
    <property type="match status" value="1"/>
</dbReference>
<dbReference type="NCBIfam" id="TIGR03942">
    <property type="entry name" value="sulfatase_rSAM"/>
    <property type="match status" value="1"/>
</dbReference>
<evidence type="ECO:0000313" key="8">
    <source>
        <dbReference type="EMBL" id="AFH95377.1"/>
    </source>
</evidence>
<dbReference type="SFLD" id="SFLDG01384">
    <property type="entry name" value="thioether_bond_formation_requi"/>
    <property type="match status" value="1"/>
</dbReference>
<feature type="domain" description="Radical SAM core" evidence="7">
    <location>
        <begin position="18"/>
        <end position="243"/>
    </location>
</feature>
<dbReference type="InterPro" id="IPR013785">
    <property type="entry name" value="Aldolase_TIM"/>
</dbReference>
<dbReference type="SFLD" id="SFLDG01386">
    <property type="entry name" value="main_SPASM_domain-containing"/>
    <property type="match status" value="1"/>
</dbReference>
<dbReference type="InterPro" id="IPR007197">
    <property type="entry name" value="rSAM"/>
</dbReference>
<dbReference type="InterPro" id="IPR023885">
    <property type="entry name" value="4Fe4S-binding_SPASM_dom"/>
</dbReference>
<dbReference type="GO" id="GO:0016491">
    <property type="term" value="F:oxidoreductase activity"/>
    <property type="evidence" value="ECO:0007669"/>
    <property type="project" value="InterPro"/>
</dbReference>
<protein>
    <submittedName>
        <fullName evidence="8">Iron-sulfur modifier protein</fullName>
    </submittedName>
</protein>
<keyword evidence="2" id="KW-0949">S-adenosyl-L-methionine</keyword>
<dbReference type="PANTHER" id="PTHR43273:SF3">
    <property type="entry name" value="ANAEROBIC SULFATASE-MATURATING ENZYME HOMOLOG ASLB-RELATED"/>
    <property type="match status" value="1"/>
</dbReference>
<dbReference type="RefSeq" id="WP_004918509.1">
    <property type="nucleotide sequence ID" value="NC_017731.1"/>
</dbReference>
<dbReference type="NCBIfam" id="TIGR04085">
    <property type="entry name" value="rSAM_more_4Fe4S"/>
    <property type="match status" value="1"/>
</dbReference>
<evidence type="ECO:0000256" key="1">
    <source>
        <dbReference type="ARBA" id="ARBA00001966"/>
    </source>
</evidence>